<keyword evidence="10" id="KW-0808">Transferase</keyword>
<protein>
    <recommendedName>
        <fullName evidence="4 7">ATP phosphoribosyltransferase regulatory subunit</fullName>
    </recommendedName>
</protein>
<dbReference type="InterPro" id="IPR041715">
    <property type="entry name" value="HisRS-like_core"/>
</dbReference>
<comment type="subcellular location">
    <subcellularLocation>
        <location evidence="1 7">Cytoplasm</location>
    </subcellularLocation>
</comment>
<comment type="miscellaneous">
    <text evidence="7">This function is generally fulfilled by the C-terminal part of HisG, which is missing in some bacteria such as this one.</text>
</comment>
<comment type="subunit">
    <text evidence="7">Heteromultimer composed of HisG and HisZ subunits.</text>
</comment>
<dbReference type="PANTHER" id="PTHR11476:SF7">
    <property type="entry name" value="HISTIDINE--TRNA LIGASE"/>
    <property type="match status" value="1"/>
</dbReference>
<comment type="caution">
    <text evidence="10">The sequence shown here is derived from an EMBL/GenBank/DDBJ whole genome shotgun (WGS) entry which is preliminary data.</text>
</comment>
<dbReference type="Proteomes" id="UP000252707">
    <property type="component" value="Unassembled WGS sequence"/>
</dbReference>
<dbReference type="GO" id="GO:0005737">
    <property type="term" value="C:cytoplasm"/>
    <property type="evidence" value="ECO:0007669"/>
    <property type="project" value="UniProtKB-SubCell"/>
</dbReference>
<accession>A0A369BZD8</accession>
<dbReference type="Pfam" id="PF13393">
    <property type="entry name" value="tRNA-synt_His"/>
    <property type="match status" value="1"/>
</dbReference>
<keyword evidence="5 7" id="KW-0963">Cytoplasm</keyword>
<evidence type="ECO:0000256" key="3">
    <source>
        <dbReference type="ARBA" id="ARBA00005539"/>
    </source>
</evidence>
<feature type="binding site" evidence="8">
    <location>
        <position position="131"/>
    </location>
    <ligand>
        <name>L-histidine</name>
        <dbReference type="ChEBI" id="CHEBI:57595"/>
    </ligand>
</feature>
<dbReference type="NCBIfam" id="NF009086">
    <property type="entry name" value="PRK12421.1"/>
    <property type="match status" value="1"/>
</dbReference>
<evidence type="ECO:0000256" key="2">
    <source>
        <dbReference type="ARBA" id="ARBA00004667"/>
    </source>
</evidence>
<feature type="binding site" evidence="8">
    <location>
        <position position="278"/>
    </location>
    <ligand>
        <name>L-histidine</name>
        <dbReference type="ChEBI" id="CHEBI:57595"/>
    </ligand>
</feature>
<evidence type="ECO:0000313" key="11">
    <source>
        <dbReference type="Proteomes" id="UP000252707"/>
    </source>
</evidence>
<comment type="similarity">
    <text evidence="3 7">Belongs to the class-II aminoacyl-tRNA synthetase family. HisZ subfamily.</text>
</comment>
<dbReference type="HAMAP" id="MF_00125">
    <property type="entry name" value="HisZ"/>
    <property type="match status" value="1"/>
</dbReference>
<gene>
    <name evidence="7" type="primary">hisZ</name>
    <name evidence="10" type="ORF">DFQ59_11112</name>
</gene>
<dbReference type="InterPro" id="IPR045864">
    <property type="entry name" value="aa-tRNA-synth_II/BPL/LPL"/>
</dbReference>
<dbReference type="GO" id="GO:0000105">
    <property type="term" value="P:L-histidine biosynthetic process"/>
    <property type="evidence" value="ECO:0007669"/>
    <property type="project" value="UniProtKB-UniRule"/>
</dbReference>
<dbReference type="EMBL" id="QPJY01000011">
    <property type="protein sequence ID" value="RCX26138.1"/>
    <property type="molecule type" value="Genomic_DNA"/>
</dbReference>
<dbReference type="SUPFAM" id="SSF55681">
    <property type="entry name" value="Class II aaRS and biotin synthetases"/>
    <property type="match status" value="1"/>
</dbReference>
<proteinExistence type="inferred from homology"/>
<evidence type="ECO:0000259" key="9">
    <source>
        <dbReference type="Pfam" id="PF13393"/>
    </source>
</evidence>
<keyword evidence="10" id="KW-0328">Glycosyltransferase</keyword>
<evidence type="ECO:0000313" key="10">
    <source>
        <dbReference type="EMBL" id="RCX26138.1"/>
    </source>
</evidence>
<comment type="pathway">
    <text evidence="2 7">Amino-acid biosynthesis; L-histidine biosynthesis; L-histidine from 5-phospho-alpha-D-ribose 1-diphosphate: step 1/9.</text>
</comment>
<feature type="binding site" evidence="8">
    <location>
        <position position="135"/>
    </location>
    <ligand>
        <name>L-histidine</name>
        <dbReference type="ChEBI" id="CHEBI:57595"/>
    </ligand>
</feature>
<evidence type="ECO:0000256" key="5">
    <source>
        <dbReference type="ARBA" id="ARBA00022490"/>
    </source>
</evidence>
<dbReference type="UniPathway" id="UPA00031">
    <property type="reaction ID" value="UER00006"/>
</dbReference>
<keyword evidence="7" id="KW-0368">Histidine biosynthesis</keyword>
<dbReference type="InterPro" id="IPR004517">
    <property type="entry name" value="HisZ"/>
</dbReference>
<dbReference type="AlphaFoldDB" id="A0A369BZD8"/>
<dbReference type="GO" id="GO:0016757">
    <property type="term" value="F:glycosyltransferase activity"/>
    <property type="evidence" value="ECO:0007669"/>
    <property type="project" value="UniProtKB-KW"/>
</dbReference>
<keyword evidence="7" id="KW-0028">Amino-acid biosynthesis</keyword>
<comment type="function">
    <text evidence="6 7">Required for the first step of histidine biosynthesis. May allow the feedback regulation of ATP phosphoribosyltransferase activity by histidine.</text>
</comment>
<dbReference type="PANTHER" id="PTHR11476">
    <property type="entry name" value="HISTIDYL-TRNA SYNTHETASE"/>
    <property type="match status" value="1"/>
</dbReference>
<evidence type="ECO:0000256" key="7">
    <source>
        <dbReference type="HAMAP-Rule" id="MF_00125"/>
    </source>
</evidence>
<dbReference type="Gene3D" id="3.30.930.10">
    <property type="entry name" value="Bira Bifunctional Protein, Domain 2"/>
    <property type="match status" value="1"/>
</dbReference>
<organism evidence="10 11">
    <name type="scientific">Thioalbus denitrificans</name>
    <dbReference type="NCBI Taxonomy" id="547122"/>
    <lineage>
        <taxon>Bacteria</taxon>
        <taxon>Pseudomonadati</taxon>
        <taxon>Pseudomonadota</taxon>
        <taxon>Gammaproteobacteria</taxon>
        <taxon>Chromatiales</taxon>
        <taxon>Ectothiorhodospiraceae</taxon>
        <taxon>Thioalbus</taxon>
    </lineage>
</organism>
<dbReference type="InterPro" id="IPR004516">
    <property type="entry name" value="HisRS/HisZ"/>
</dbReference>
<reference evidence="10 11" key="1">
    <citation type="submission" date="2018-07" db="EMBL/GenBank/DDBJ databases">
        <title>Genomic Encyclopedia of Type Strains, Phase IV (KMG-IV): sequencing the most valuable type-strain genomes for metagenomic binning, comparative biology and taxonomic classification.</title>
        <authorList>
            <person name="Goeker M."/>
        </authorList>
    </citation>
    <scope>NUCLEOTIDE SEQUENCE [LARGE SCALE GENOMIC DNA]</scope>
    <source>
        <strain evidence="10 11">DSM 26407</strain>
    </source>
</reference>
<dbReference type="CDD" id="cd00773">
    <property type="entry name" value="HisRS-like_core"/>
    <property type="match status" value="1"/>
</dbReference>
<keyword evidence="11" id="KW-1185">Reference proteome</keyword>
<dbReference type="PIRSF" id="PIRSF001549">
    <property type="entry name" value="His-tRNA_synth"/>
    <property type="match status" value="1"/>
</dbReference>
<dbReference type="NCBIfam" id="TIGR00443">
    <property type="entry name" value="hisZ_biosyn_reg"/>
    <property type="match status" value="1"/>
</dbReference>
<evidence type="ECO:0000256" key="1">
    <source>
        <dbReference type="ARBA" id="ARBA00004496"/>
    </source>
</evidence>
<dbReference type="NCBIfam" id="NF008935">
    <property type="entry name" value="PRK12292.1-1"/>
    <property type="match status" value="1"/>
</dbReference>
<evidence type="ECO:0000256" key="4">
    <source>
        <dbReference type="ARBA" id="ARBA00020397"/>
    </source>
</evidence>
<evidence type="ECO:0000256" key="6">
    <source>
        <dbReference type="ARBA" id="ARBA00025246"/>
    </source>
</evidence>
<sequence>MNEETLTDSGRWLLPEGIEELLPPEARRVEQLRRRLIDLYDGWGYDLVIPPFVEYLESLLTGVGHDLELKTFKLTDQLSGRLLGVRADMTPQVARIDARRLHSDLPTRLCYLGTVLHTRPGAAGETRSPLQVGAELYGHAGVESDVEVLCLMLETLRVTGHDEAHVDLGHVGIFRGLSRRAGLSAEQEGILFEALQRKAGAEIEASLAGWALDPGDRAMLGRLAALNGGPGVLAEARAALADAGAEVEAALADLERIAGLLGQRMPGVPLYFDLAELRGYHYHTGPVFAAYLPGRGQAVAQGGRYDDIGRVFGRARPATGFSADLRALVSLLPEAREPAGGIYAPWTEDPAQASRVAELRAAGERVICALPGAEGTPGAHGCDRVLVLQGGSWTVTPVAS</sequence>
<feature type="domain" description="Class II Histidinyl-tRNA synthetase (HisRS)-like catalytic core" evidence="9">
    <location>
        <begin position="17"/>
        <end position="328"/>
    </location>
</feature>
<feature type="binding site" evidence="8">
    <location>
        <begin position="88"/>
        <end position="90"/>
    </location>
    <ligand>
        <name>L-histidine</name>
        <dbReference type="ChEBI" id="CHEBI:57595"/>
    </ligand>
</feature>
<name>A0A369BZD8_9GAMM</name>
<evidence type="ECO:0000256" key="8">
    <source>
        <dbReference type="PIRSR" id="PIRSR001549-1"/>
    </source>
</evidence>